<feature type="domain" description="Nudix hydrolase" evidence="3">
    <location>
        <begin position="48"/>
        <end position="189"/>
    </location>
</feature>
<gene>
    <name evidence="4" type="ORF">FA13DRAFT_1727623</name>
</gene>
<keyword evidence="5" id="KW-1185">Reference proteome</keyword>
<comment type="caution">
    <text evidence="4">The sequence shown here is derived from an EMBL/GenBank/DDBJ whole genome shotgun (WGS) entry which is preliminary data.</text>
</comment>
<dbReference type="PRINTS" id="PR00502">
    <property type="entry name" value="NUDIXFAMILY"/>
</dbReference>
<organism evidence="4 5">
    <name type="scientific">Coprinellus micaceus</name>
    <name type="common">Glistening ink-cap mushroom</name>
    <name type="synonym">Coprinus micaceus</name>
    <dbReference type="NCBI Taxonomy" id="71717"/>
    <lineage>
        <taxon>Eukaryota</taxon>
        <taxon>Fungi</taxon>
        <taxon>Dikarya</taxon>
        <taxon>Basidiomycota</taxon>
        <taxon>Agaricomycotina</taxon>
        <taxon>Agaricomycetes</taxon>
        <taxon>Agaricomycetidae</taxon>
        <taxon>Agaricales</taxon>
        <taxon>Agaricineae</taxon>
        <taxon>Psathyrellaceae</taxon>
        <taxon>Coprinellus</taxon>
    </lineage>
</organism>
<evidence type="ECO:0000313" key="4">
    <source>
        <dbReference type="EMBL" id="TEB36064.1"/>
    </source>
</evidence>
<dbReference type="EMBL" id="QPFP01000006">
    <property type="protein sequence ID" value="TEB36064.1"/>
    <property type="molecule type" value="Genomic_DNA"/>
</dbReference>
<reference evidence="4 5" key="1">
    <citation type="journal article" date="2019" name="Nat. Ecol. Evol.">
        <title>Megaphylogeny resolves global patterns of mushroom evolution.</title>
        <authorList>
            <person name="Varga T."/>
            <person name="Krizsan K."/>
            <person name="Foldi C."/>
            <person name="Dima B."/>
            <person name="Sanchez-Garcia M."/>
            <person name="Sanchez-Ramirez S."/>
            <person name="Szollosi G.J."/>
            <person name="Szarkandi J.G."/>
            <person name="Papp V."/>
            <person name="Albert L."/>
            <person name="Andreopoulos W."/>
            <person name="Angelini C."/>
            <person name="Antonin V."/>
            <person name="Barry K.W."/>
            <person name="Bougher N.L."/>
            <person name="Buchanan P."/>
            <person name="Buyck B."/>
            <person name="Bense V."/>
            <person name="Catcheside P."/>
            <person name="Chovatia M."/>
            <person name="Cooper J."/>
            <person name="Damon W."/>
            <person name="Desjardin D."/>
            <person name="Finy P."/>
            <person name="Geml J."/>
            <person name="Haridas S."/>
            <person name="Hughes K."/>
            <person name="Justo A."/>
            <person name="Karasinski D."/>
            <person name="Kautmanova I."/>
            <person name="Kiss B."/>
            <person name="Kocsube S."/>
            <person name="Kotiranta H."/>
            <person name="LaButti K.M."/>
            <person name="Lechner B.E."/>
            <person name="Liimatainen K."/>
            <person name="Lipzen A."/>
            <person name="Lukacs Z."/>
            <person name="Mihaltcheva S."/>
            <person name="Morgado L.N."/>
            <person name="Niskanen T."/>
            <person name="Noordeloos M.E."/>
            <person name="Ohm R.A."/>
            <person name="Ortiz-Santana B."/>
            <person name="Ovrebo C."/>
            <person name="Racz N."/>
            <person name="Riley R."/>
            <person name="Savchenko A."/>
            <person name="Shiryaev A."/>
            <person name="Soop K."/>
            <person name="Spirin V."/>
            <person name="Szebenyi C."/>
            <person name="Tomsovsky M."/>
            <person name="Tulloss R.E."/>
            <person name="Uehling J."/>
            <person name="Grigoriev I.V."/>
            <person name="Vagvolgyi C."/>
            <person name="Papp T."/>
            <person name="Martin F.M."/>
            <person name="Miettinen O."/>
            <person name="Hibbett D.S."/>
            <person name="Nagy L.G."/>
        </authorList>
    </citation>
    <scope>NUCLEOTIDE SEQUENCE [LARGE SCALE GENOMIC DNA]</scope>
    <source>
        <strain evidence="4 5">FP101781</strain>
    </source>
</reference>
<dbReference type="GO" id="GO:0047631">
    <property type="term" value="F:ADP-ribose diphosphatase activity"/>
    <property type="evidence" value="ECO:0007669"/>
    <property type="project" value="TreeGrafter"/>
</dbReference>
<keyword evidence="1 2" id="KW-0378">Hydrolase</keyword>
<accession>A0A4Y7TQ33</accession>
<dbReference type="Gene3D" id="3.90.79.10">
    <property type="entry name" value="Nucleoside Triphosphate Pyrophosphohydrolase"/>
    <property type="match status" value="1"/>
</dbReference>
<dbReference type="GO" id="GO:0019693">
    <property type="term" value="P:ribose phosphate metabolic process"/>
    <property type="evidence" value="ECO:0007669"/>
    <property type="project" value="TreeGrafter"/>
</dbReference>
<dbReference type="STRING" id="71717.A0A4Y7TQ33"/>
<evidence type="ECO:0000259" key="3">
    <source>
        <dbReference type="PROSITE" id="PS51462"/>
    </source>
</evidence>
<evidence type="ECO:0000256" key="1">
    <source>
        <dbReference type="ARBA" id="ARBA00022801"/>
    </source>
</evidence>
<dbReference type="InterPro" id="IPR020084">
    <property type="entry name" value="NUDIX_hydrolase_CS"/>
</dbReference>
<dbReference type="GO" id="GO:0006753">
    <property type="term" value="P:nucleoside phosphate metabolic process"/>
    <property type="evidence" value="ECO:0007669"/>
    <property type="project" value="TreeGrafter"/>
</dbReference>
<proteinExistence type="inferred from homology"/>
<protein>
    <recommendedName>
        <fullName evidence="3">Nudix hydrolase domain-containing protein</fullName>
    </recommendedName>
</protein>
<evidence type="ECO:0000313" key="5">
    <source>
        <dbReference type="Proteomes" id="UP000298030"/>
    </source>
</evidence>
<dbReference type="Pfam" id="PF00293">
    <property type="entry name" value="NUDIX"/>
    <property type="match status" value="1"/>
</dbReference>
<dbReference type="PANTHER" id="PTHR11839">
    <property type="entry name" value="UDP/ADP-SUGAR PYROPHOSPHATASE"/>
    <property type="match status" value="1"/>
</dbReference>
<dbReference type="InterPro" id="IPR000086">
    <property type="entry name" value="NUDIX_hydrolase_dom"/>
</dbReference>
<dbReference type="OrthoDB" id="10249920at2759"/>
<dbReference type="InterPro" id="IPR015797">
    <property type="entry name" value="NUDIX_hydrolase-like_dom_sf"/>
</dbReference>
<dbReference type="PANTHER" id="PTHR11839:SF1">
    <property type="entry name" value="ADP-SUGAR PYROPHOSPHATASE"/>
    <property type="match status" value="1"/>
</dbReference>
<dbReference type="InterPro" id="IPR020476">
    <property type="entry name" value="Nudix_hydrolase"/>
</dbReference>
<comment type="similarity">
    <text evidence="2">Belongs to the Nudix hydrolase family.</text>
</comment>
<dbReference type="GO" id="GO:0005634">
    <property type="term" value="C:nucleus"/>
    <property type="evidence" value="ECO:0007669"/>
    <property type="project" value="TreeGrafter"/>
</dbReference>
<dbReference type="SUPFAM" id="SSF55811">
    <property type="entry name" value="Nudix"/>
    <property type="match status" value="1"/>
</dbReference>
<dbReference type="FunFam" id="3.90.79.10:FF:000016">
    <property type="entry name" value="ADP-sugar pyrophosphatase isoform X1"/>
    <property type="match status" value="1"/>
</dbReference>
<dbReference type="AlphaFoldDB" id="A0A4Y7TQ33"/>
<dbReference type="PROSITE" id="PS51462">
    <property type="entry name" value="NUDIX"/>
    <property type="match status" value="1"/>
</dbReference>
<dbReference type="CDD" id="cd18888">
    <property type="entry name" value="NUDIX_ADPRase_Nudt5"/>
    <property type="match status" value="1"/>
</dbReference>
<dbReference type="Proteomes" id="UP000298030">
    <property type="component" value="Unassembled WGS sequence"/>
</dbReference>
<evidence type="ECO:0000256" key="2">
    <source>
        <dbReference type="RuleBase" id="RU003476"/>
    </source>
</evidence>
<name>A0A4Y7TQ33_COPMI</name>
<dbReference type="PROSITE" id="PS00893">
    <property type="entry name" value="NUDIX_BOX"/>
    <property type="match status" value="1"/>
</dbReference>
<sequence>MATQKRVSSVEMSPSEARWITLKKITYTDPDGKNRPWEMAERKTRSSSGVDAVAILAILRSRKNTFPPSTVVIEQYRPPIDKICIELPAGLIDEGETAESTAIRELHEETGYTADRVLDSTPVIVSDPGMTNANMKLVTVSVWLEDELQHPQPNLEPGEYIVTKVVPLAELHDTLEEYSKNGCMVDARLSHFAVGYQFAQKIKDDALP</sequence>